<dbReference type="KEGG" id="tpe:Tpen_0991"/>
<dbReference type="STRING" id="368408.Tpen_0991"/>
<proteinExistence type="predicted"/>
<dbReference type="HOGENOM" id="CLU_159724_1_0_2"/>
<dbReference type="PANTHER" id="PTHR37030:SF3">
    <property type="entry name" value="POLYMERASE NUCLEOTIDYL TRANSFERASE DOMAIN-CONTAINING PROTEIN"/>
    <property type="match status" value="1"/>
</dbReference>
<dbReference type="InterPro" id="IPR043519">
    <property type="entry name" value="NT_sf"/>
</dbReference>
<dbReference type="OrthoDB" id="40412at2157"/>
<dbReference type="SUPFAM" id="SSF81301">
    <property type="entry name" value="Nucleotidyltransferase"/>
    <property type="match status" value="1"/>
</dbReference>
<dbReference type="InterPro" id="IPR002934">
    <property type="entry name" value="Polymerase_NTP_transf_dom"/>
</dbReference>
<reference evidence="3" key="1">
    <citation type="journal article" date="2008" name="J. Bacteriol.">
        <title>Genome sequence of Thermofilum pendens reveals an exceptional loss of biosynthetic pathways without genome reduction.</title>
        <authorList>
            <person name="Anderson I."/>
            <person name="Rodriguez J."/>
            <person name="Susanti D."/>
            <person name="Porat I."/>
            <person name="Reich C."/>
            <person name="Ulrich L.E."/>
            <person name="Elkins J.G."/>
            <person name="Mavromatis K."/>
            <person name="Lykidis A."/>
            <person name="Kim E."/>
            <person name="Thompson L.S."/>
            <person name="Nolan M."/>
            <person name="Land M."/>
            <person name="Copeland A."/>
            <person name="Lapidus A."/>
            <person name="Lucas S."/>
            <person name="Detter C."/>
            <person name="Zhulin I.B."/>
            <person name="Olsen G.J."/>
            <person name="Whitman W."/>
            <person name="Mukhopadhyay B."/>
            <person name="Bristow J."/>
            <person name="Kyrpides N."/>
        </authorList>
    </citation>
    <scope>NUCLEOTIDE SEQUENCE [LARGE SCALE GENOMIC DNA]</scope>
    <source>
        <strain evidence="3">DSM 2475 / Hrk 5</strain>
    </source>
</reference>
<protein>
    <submittedName>
        <fullName evidence="2">DNA polymerase, beta domain protein region</fullName>
    </submittedName>
</protein>
<dbReference type="EnsemblBacteria" id="ABL78391">
    <property type="protein sequence ID" value="ABL78391"/>
    <property type="gene ID" value="Tpen_0991"/>
</dbReference>
<sequence length="111" mass="12434">MSSWVKYHFAHLRRWREYAEAVAKAAKDLRPDAEVYVVGSVAEGRATVLSDIDILVVLEKAGNEDRKYLPADIVDRAVEKYSLPVDAPVEIHVASREELARWAGKAMIKVG</sequence>
<keyword evidence="3" id="KW-1185">Reference proteome</keyword>
<dbReference type="Proteomes" id="UP000000641">
    <property type="component" value="Chromosome"/>
</dbReference>
<dbReference type="AlphaFoldDB" id="A1RYW1"/>
<dbReference type="Pfam" id="PF01909">
    <property type="entry name" value="NTP_transf_2"/>
    <property type="match status" value="1"/>
</dbReference>
<dbReference type="Gene3D" id="3.30.460.10">
    <property type="entry name" value="Beta Polymerase, domain 2"/>
    <property type="match status" value="1"/>
</dbReference>
<dbReference type="GeneID" id="4601967"/>
<evidence type="ECO:0000313" key="2">
    <source>
        <dbReference type="EMBL" id="ABL78391.1"/>
    </source>
</evidence>
<dbReference type="eggNOG" id="arCOG01205">
    <property type="taxonomic scope" value="Archaea"/>
</dbReference>
<dbReference type="GO" id="GO:0016779">
    <property type="term" value="F:nucleotidyltransferase activity"/>
    <property type="evidence" value="ECO:0007669"/>
    <property type="project" value="InterPro"/>
</dbReference>
<dbReference type="CDD" id="cd05403">
    <property type="entry name" value="NT_KNTase_like"/>
    <property type="match status" value="1"/>
</dbReference>
<dbReference type="EMBL" id="CP000505">
    <property type="protein sequence ID" value="ABL78391.1"/>
    <property type="molecule type" value="Genomic_DNA"/>
</dbReference>
<dbReference type="RefSeq" id="WP_011752656.1">
    <property type="nucleotide sequence ID" value="NC_008698.1"/>
</dbReference>
<evidence type="ECO:0000313" key="3">
    <source>
        <dbReference type="Proteomes" id="UP000000641"/>
    </source>
</evidence>
<dbReference type="PANTHER" id="PTHR37030">
    <property type="entry name" value="NUCLEOTIDYLTRANSFERASE"/>
    <property type="match status" value="1"/>
</dbReference>
<evidence type="ECO:0000259" key="1">
    <source>
        <dbReference type="Pfam" id="PF01909"/>
    </source>
</evidence>
<organism evidence="2 3">
    <name type="scientific">Thermofilum pendens (strain DSM 2475 / Hrk 5)</name>
    <dbReference type="NCBI Taxonomy" id="368408"/>
    <lineage>
        <taxon>Archaea</taxon>
        <taxon>Thermoproteota</taxon>
        <taxon>Thermoprotei</taxon>
        <taxon>Thermofilales</taxon>
        <taxon>Thermofilaceae</taxon>
        <taxon>Thermofilum</taxon>
    </lineage>
</organism>
<gene>
    <name evidence="2" type="ordered locus">Tpen_0991</name>
</gene>
<accession>A1RYW1</accession>
<name>A1RYW1_THEPD</name>
<feature type="domain" description="Polymerase nucleotidyl transferase" evidence="1">
    <location>
        <begin position="22"/>
        <end position="86"/>
    </location>
</feature>